<accession>A0A168LJH1</accession>
<gene>
    <name evidence="1" type="primary">ABSGL_02370.1 scaffold 3364</name>
</gene>
<proteinExistence type="predicted"/>
<evidence type="ECO:0000313" key="1">
    <source>
        <dbReference type="EMBL" id="SAL96920.1"/>
    </source>
</evidence>
<keyword evidence="2" id="KW-1185">Reference proteome</keyword>
<dbReference type="EMBL" id="LT551459">
    <property type="protein sequence ID" value="SAL96920.1"/>
    <property type="molecule type" value="Genomic_DNA"/>
</dbReference>
<evidence type="ECO:0000313" key="2">
    <source>
        <dbReference type="Proteomes" id="UP000078561"/>
    </source>
</evidence>
<dbReference type="InParanoid" id="A0A168LJH1"/>
<organism evidence="1">
    <name type="scientific">Absidia glauca</name>
    <name type="common">Pin mould</name>
    <dbReference type="NCBI Taxonomy" id="4829"/>
    <lineage>
        <taxon>Eukaryota</taxon>
        <taxon>Fungi</taxon>
        <taxon>Fungi incertae sedis</taxon>
        <taxon>Mucoromycota</taxon>
        <taxon>Mucoromycotina</taxon>
        <taxon>Mucoromycetes</taxon>
        <taxon>Mucorales</taxon>
        <taxon>Cunninghamellaceae</taxon>
        <taxon>Absidia</taxon>
    </lineage>
</organism>
<dbReference type="Proteomes" id="UP000078561">
    <property type="component" value="Unassembled WGS sequence"/>
</dbReference>
<reference evidence="1" key="1">
    <citation type="submission" date="2016-04" db="EMBL/GenBank/DDBJ databases">
        <authorList>
            <person name="Evans L.H."/>
            <person name="Alamgir A."/>
            <person name="Owens N."/>
            <person name="Weber N.D."/>
            <person name="Virtaneva K."/>
            <person name="Barbian K."/>
            <person name="Babar A."/>
            <person name="Rosenke K."/>
        </authorList>
    </citation>
    <scope>NUCLEOTIDE SEQUENCE [LARGE SCALE GENOMIC DNA]</scope>
    <source>
        <strain evidence="1">CBS 101.48</strain>
    </source>
</reference>
<sequence length="94" mass="10625">MVNSESVNSSKHADVNTLKNTLQVAKAKAAQLSMEFMDLEVDNPLLETKRKELALVQEKKTILVKNVEWQEKSLNKAIKDIKLITQIIGEYAEV</sequence>
<protein>
    <submittedName>
        <fullName evidence="1">Uncharacterized protein</fullName>
    </submittedName>
</protein>
<name>A0A168LJH1_ABSGL</name>
<dbReference type="AlphaFoldDB" id="A0A168LJH1"/>